<dbReference type="SUPFAM" id="SSF50814">
    <property type="entry name" value="Lipocalins"/>
    <property type="match status" value="1"/>
</dbReference>
<dbReference type="Proteomes" id="UP000396788">
    <property type="component" value="Unassembled WGS sequence"/>
</dbReference>
<feature type="chain" id="PRO_5023584865" description="Outer membrane lipoprotein Blc" evidence="2">
    <location>
        <begin position="20"/>
        <end position="209"/>
    </location>
</feature>
<evidence type="ECO:0000313" key="6">
    <source>
        <dbReference type="Proteomes" id="UP000396788"/>
    </source>
</evidence>
<feature type="signal peptide" evidence="2">
    <location>
        <begin position="1"/>
        <end position="19"/>
    </location>
</feature>
<protein>
    <recommendedName>
        <fullName evidence="2">Outer membrane lipoprotein Blc</fullName>
    </recommendedName>
</protein>
<evidence type="ECO:0000256" key="1">
    <source>
        <dbReference type="ARBA" id="ARBA00006889"/>
    </source>
</evidence>
<sequence length="209" mass="23664">MNKMTRWAGAVMVSFSVVAAVAWGQSGQESLTTRVRPVQKIDKARYVGTWYEIARYPNFFERKCVSDVTAQYAARPDGRIEVINRCRKDDGTWVSDTGLARTDGQGTGTARFKVTFAPQWLHWIPWLWANYWVIVLDDDYQFAAVGEPGREYLWVLSRTPSMDDNALNQMRAQLRKQGYDTDKLVLTPQKASAPVVPPVGASDAGQRRQ</sequence>
<evidence type="ECO:0000256" key="3">
    <source>
        <dbReference type="SAM" id="MobiDB-lite"/>
    </source>
</evidence>
<comment type="subunit">
    <text evidence="2">Homodimer.</text>
</comment>
<dbReference type="Pfam" id="PF08212">
    <property type="entry name" value="Lipocalin_2"/>
    <property type="match status" value="1"/>
</dbReference>
<dbReference type="PROSITE" id="PS00213">
    <property type="entry name" value="LIPOCALIN"/>
    <property type="match status" value="1"/>
</dbReference>
<feature type="region of interest" description="Disordered" evidence="3">
    <location>
        <begin position="189"/>
        <end position="209"/>
    </location>
</feature>
<dbReference type="InterPro" id="IPR012674">
    <property type="entry name" value="Calycin"/>
</dbReference>
<organism evidence="5 6">
    <name type="scientific">Pandoraea cepalis</name>
    <dbReference type="NCBI Taxonomy" id="2508294"/>
    <lineage>
        <taxon>Bacteria</taxon>
        <taxon>Pseudomonadati</taxon>
        <taxon>Pseudomonadota</taxon>
        <taxon>Betaproteobacteria</taxon>
        <taxon>Burkholderiales</taxon>
        <taxon>Burkholderiaceae</taxon>
        <taxon>Pandoraea</taxon>
    </lineage>
</organism>
<keyword evidence="2" id="KW-0732">Signal</keyword>
<dbReference type="CDD" id="cd19438">
    <property type="entry name" value="lipocalin_Blc-like"/>
    <property type="match status" value="1"/>
</dbReference>
<dbReference type="GO" id="GO:0008289">
    <property type="term" value="F:lipid binding"/>
    <property type="evidence" value="ECO:0007669"/>
    <property type="project" value="UniProtKB-UniRule"/>
</dbReference>
<reference evidence="5 6" key="1">
    <citation type="submission" date="2019-08" db="EMBL/GenBank/DDBJ databases">
        <authorList>
            <person name="Peeters C."/>
        </authorList>
    </citation>
    <scope>NUCLEOTIDE SEQUENCE [LARGE SCALE GENOMIC DNA]</scope>
    <source>
        <strain evidence="5 6">LMG 31107</strain>
    </source>
</reference>
<evidence type="ECO:0000313" key="5">
    <source>
        <dbReference type="EMBL" id="VVD59363.1"/>
    </source>
</evidence>
<accession>A0A5E4R972</accession>
<dbReference type="InterPro" id="IPR002446">
    <property type="entry name" value="Lipocalin_bac"/>
</dbReference>
<feature type="domain" description="Lipocalin/cytosolic fatty-acid binding" evidence="4">
    <location>
        <begin position="41"/>
        <end position="189"/>
    </location>
</feature>
<dbReference type="RefSeq" id="WP_150605747.1">
    <property type="nucleotide sequence ID" value="NZ_CABPRY010000001.1"/>
</dbReference>
<name>A0A5E4R972_9BURK</name>
<evidence type="ECO:0000256" key="2">
    <source>
        <dbReference type="PIRNR" id="PIRNR036893"/>
    </source>
</evidence>
<evidence type="ECO:0000259" key="4">
    <source>
        <dbReference type="Pfam" id="PF08212"/>
    </source>
</evidence>
<keyword evidence="2" id="KW-0998">Cell outer membrane</keyword>
<keyword evidence="2" id="KW-0446">Lipid-binding</keyword>
<dbReference type="GO" id="GO:0009279">
    <property type="term" value="C:cell outer membrane"/>
    <property type="evidence" value="ECO:0007669"/>
    <property type="project" value="UniProtKB-SubCell"/>
</dbReference>
<comment type="function">
    <text evidence="2">Involved in the storage or transport of lipids necessary for membrane maintenance under stressful conditions. Displays a binding preference for lysophospholipids.</text>
</comment>
<comment type="similarity">
    <text evidence="1 2">Belongs to the calycin superfamily. Lipocalin family.</text>
</comment>
<comment type="subcellular location">
    <subcellularLocation>
        <location evidence="2">Cell outer membrane</location>
    </subcellularLocation>
</comment>
<dbReference type="Gene3D" id="2.40.128.20">
    <property type="match status" value="1"/>
</dbReference>
<dbReference type="AlphaFoldDB" id="A0A5E4R972"/>
<keyword evidence="2" id="KW-0472">Membrane</keyword>
<dbReference type="GO" id="GO:0006950">
    <property type="term" value="P:response to stress"/>
    <property type="evidence" value="ECO:0007669"/>
    <property type="project" value="UniProtKB-ARBA"/>
</dbReference>
<proteinExistence type="inferred from homology"/>
<dbReference type="InterPro" id="IPR000566">
    <property type="entry name" value="Lipocln_cytosolic_FA-bd_dom"/>
</dbReference>
<dbReference type="PIRSF" id="PIRSF036893">
    <property type="entry name" value="Lipocalin_ApoD"/>
    <property type="match status" value="1"/>
</dbReference>
<dbReference type="EMBL" id="CABPRY010000001">
    <property type="protein sequence ID" value="VVD59363.1"/>
    <property type="molecule type" value="Genomic_DNA"/>
</dbReference>
<dbReference type="PANTHER" id="PTHR10612">
    <property type="entry name" value="APOLIPOPROTEIN D"/>
    <property type="match status" value="1"/>
</dbReference>
<dbReference type="PRINTS" id="PR01171">
    <property type="entry name" value="BCTLIPOCALIN"/>
</dbReference>
<gene>
    <name evidence="5" type="primary">blc_1</name>
    <name evidence="5" type="ORF">PCE31107_00020</name>
</gene>
<dbReference type="InterPro" id="IPR047202">
    <property type="entry name" value="Lipocalin_Blc-like_dom"/>
</dbReference>
<dbReference type="InterPro" id="IPR022271">
    <property type="entry name" value="Lipocalin_ApoD"/>
</dbReference>
<keyword evidence="2 5" id="KW-0449">Lipoprotein</keyword>
<dbReference type="InterPro" id="IPR022272">
    <property type="entry name" value="Lipocalin_CS"/>
</dbReference>
<dbReference type="PANTHER" id="PTHR10612:SF34">
    <property type="entry name" value="APOLIPOPROTEIN D"/>
    <property type="match status" value="1"/>
</dbReference>